<dbReference type="InParanoid" id="L9KZL1"/>
<dbReference type="PROSITE" id="PS51257">
    <property type="entry name" value="PROKAR_LIPOPROTEIN"/>
    <property type="match status" value="1"/>
</dbReference>
<proteinExistence type="predicted"/>
<accession>L9KZL1</accession>
<reference evidence="2" key="2">
    <citation type="journal article" date="2013" name="Nat. Commun.">
        <title>Genome of the Chinese tree shrew.</title>
        <authorList>
            <person name="Fan Y."/>
            <person name="Huang Z.Y."/>
            <person name="Cao C.C."/>
            <person name="Chen C.S."/>
            <person name="Chen Y.X."/>
            <person name="Fan D.D."/>
            <person name="He J."/>
            <person name="Hou H.L."/>
            <person name="Hu L."/>
            <person name="Hu X.T."/>
            <person name="Jiang X.T."/>
            <person name="Lai R."/>
            <person name="Lang Y.S."/>
            <person name="Liang B."/>
            <person name="Liao S.G."/>
            <person name="Mu D."/>
            <person name="Ma Y.Y."/>
            <person name="Niu Y.Y."/>
            <person name="Sun X.Q."/>
            <person name="Xia J.Q."/>
            <person name="Xiao J."/>
            <person name="Xiong Z.Q."/>
            <person name="Xu L."/>
            <person name="Yang L."/>
            <person name="Zhang Y."/>
            <person name="Zhao W."/>
            <person name="Zhao X.D."/>
            <person name="Zheng Y.T."/>
            <person name="Zhou J.M."/>
            <person name="Zhu Y.B."/>
            <person name="Zhang G.J."/>
            <person name="Wang J."/>
            <person name="Yao Y.G."/>
        </authorList>
    </citation>
    <scope>NUCLEOTIDE SEQUENCE [LARGE SCALE GENOMIC DNA]</scope>
</reference>
<dbReference type="Proteomes" id="UP000011518">
    <property type="component" value="Unassembled WGS sequence"/>
</dbReference>
<evidence type="ECO:0000313" key="2">
    <source>
        <dbReference type="Proteomes" id="UP000011518"/>
    </source>
</evidence>
<organism evidence="1 2">
    <name type="scientific">Tupaia chinensis</name>
    <name type="common">Chinese tree shrew</name>
    <name type="synonym">Tupaia belangeri chinensis</name>
    <dbReference type="NCBI Taxonomy" id="246437"/>
    <lineage>
        <taxon>Eukaryota</taxon>
        <taxon>Metazoa</taxon>
        <taxon>Chordata</taxon>
        <taxon>Craniata</taxon>
        <taxon>Vertebrata</taxon>
        <taxon>Euteleostomi</taxon>
        <taxon>Mammalia</taxon>
        <taxon>Eutheria</taxon>
        <taxon>Euarchontoglires</taxon>
        <taxon>Scandentia</taxon>
        <taxon>Tupaiidae</taxon>
        <taxon>Tupaia</taxon>
    </lineage>
</organism>
<dbReference type="AlphaFoldDB" id="L9KZL1"/>
<sequence>MLLTKLPTISQNAVSGGTGSCVPGEWEIVRALGVDEHRTGAQAGLEREEERVGRMVAQNLHPAAALEHSTRPHCVMCARSE</sequence>
<reference evidence="2" key="1">
    <citation type="submission" date="2012-07" db="EMBL/GenBank/DDBJ databases">
        <title>Genome of the Chinese tree shrew, a rising model animal genetically related to primates.</title>
        <authorList>
            <person name="Zhang G."/>
            <person name="Fan Y."/>
            <person name="Yao Y."/>
            <person name="Huang Z."/>
        </authorList>
    </citation>
    <scope>NUCLEOTIDE SEQUENCE [LARGE SCALE GENOMIC DNA]</scope>
</reference>
<gene>
    <name evidence="1" type="ORF">TREES_T100003921</name>
</gene>
<evidence type="ECO:0000313" key="1">
    <source>
        <dbReference type="EMBL" id="ELW68133.1"/>
    </source>
</evidence>
<name>L9KZL1_TUPCH</name>
<protein>
    <submittedName>
        <fullName evidence="1">Uncharacterized protein</fullName>
    </submittedName>
</protein>
<dbReference type="EMBL" id="KB320579">
    <property type="protein sequence ID" value="ELW68133.1"/>
    <property type="molecule type" value="Genomic_DNA"/>
</dbReference>
<keyword evidence="2" id="KW-1185">Reference proteome</keyword>